<dbReference type="EMBL" id="KL198056">
    <property type="protein sequence ID" value="KDQ11729.1"/>
    <property type="molecule type" value="Genomic_DNA"/>
</dbReference>
<keyword evidence="4" id="KW-1185">Reference proteome</keyword>
<dbReference type="OrthoDB" id="3223806at2759"/>
<evidence type="ECO:0000259" key="2">
    <source>
        <dbReference type="Pfam" id="PF00656"/>
    </source>
</evidence>
<evidence type="ECO:0000313" key="4">
    <source>
        <dbReference type="Proteomes" id="UP000027195"/>
    </source>
</evidence>
<organism evidence="3 4">
    <name type="scientific">Botryobasidium botryosum (strain FD-172 SS1)</name>
    <dbReference type="NCBI Taxonomy" id="930990"/>
    <lineage>
        <taxon>Eukaryota</taxon>
        <taxon>Fungi</taxon>
        <taxon>Dikarya</taxon>
        <taxon>Basidiomycota</taxon>
        <taxon>Agaricomycotina</taxon>
        <taxon>Agaricomycetes</taxon>
        <taxon>Cantharellales</taxon>
        <taxon>Botryobasidiaceae</taxon>
        <taxon>Botryobasidium</taxon>
    </lineage>
</organism>
<dbReference type="Proteomes" id="UP000027195">
    <property type="component" value="Unassembled WGS sequence"/>
</dbReference>
<dbReference type="PANTHER" id="PTHR48104:SF30">
    <property type="entry name" value="METACASPASE-1"/>
    <property type="match status" value="1"/>
</dbReference>
<dbReference type="PANTHER" id="PTHR48104">
    <property type="entry name" value="METACASPASE-4"/>
    <property type="match status" value="1"/>
</dbReference>
<gene>
    <name evidence="3" type="ORF">BOTBODRAFT_35159</name>
</gene>
<name>A0A067M831_BOTB1</name>
<comment type="similarity">
    <text evidence="1">Belongs to the peptidase C14B family.</text>
</comment>
<dbReference type="AlphaFoldDB" id="A0A067M831"/>
<accession>A0A067M831</accession>
<dbReference type="Pfam" id="PF00656">
    <property type="entry name" value="Peptidase_C14"/>
    <property type="match status" value="1"/>
</dbReference>
<dbReference type="GO" id="GO:0004197">
    <property type="term" value="F:cysteine-type endopeptidase activity"/>
    <property type="evidence" value="ECO:0007669"/>
    <property type="project" value="InterPro"/>
</dbReference>
<proteinExistence type="inferred from homology"/>
<sequence length="371" mass="41329">MAQSHPAPTLLSSNVIGIHPAMYSGFSWVDGGIRTTVAHARAICSYAGGLARINKRTIKPVLTGWPSTSANVQLRRNMEPKRRALIIGINYPNSSRSEKDRVCDRCPDYDSYRRTHIDAQRMRDLLTTQYGYAEGHIRVLLDDDNGDDSTLQPTKATVEASLRWLIEDASPGDHYFLYFAGHGEYDDADMDEIDGKDEDHNRYVDQAIANSLLQSVTRSMPAGSQLIALFDCCHSGTAIDSTNGPEMTKVFASESDSYIYTADPQTFVVSQHPPRDLIGAPHSSGEIITISGCLNSKLAYETMGGWLTDSFLKSLQTKPQQTCREIFSGTSTHLNYFAKRINQLQAEKVFPPQTIYLHSQRPLDLDRTFVP</sequence>
<dbReference type="Gene3D" id="3.40.50.12660">
    <property type="match status" value="1"/>
</dbReference>
<evidence type="ECO:0000313" key="3">
    <source>
        <dbReference type="EMBL" id="KDQ11729.1"/>
    </source>
</evidence>
<dbReference type="InterPro" id="IPR050452">
    <property type="entry name" value="Metacaspase"/>
</dbReference>
<dbReference type="InterPro" id="IPR011600">
    <property type="entry name" value="Pept_C14_caspase"/>
</dbReference>
<feature type="domain" description="Peptidase C14 caspase" evidence="2">
    <location>
        <begin position="81"/>
        <end position="339"/>
    </location>
</feature>
<dbReference type="GO" id="GO:0006508">
    <property type="term" value="P:proteolysis"/>
    <property type="evidence" value="ECO:0007669"/>
    <property type="project" value="InterPro"/>
</dbReference>
<dbReference type="GO" id="GO:0005737">
    <property type="term" value="C:cytoplasm"/>
    <property type="evidence" value="ECO:0007669"/>
    <property type="project" value="TreeGrafter"/>
</dbReference>
<evidence type="ECO:0000256" key="1">
    <source>
        <dbReference type="ARBA" id="ARBA00009005"/>
    </source>
</evidence>
<reference evidence="4" key="1">
    <citation type="journal article" date="2014" name="Proc. Natl. Acad. Sci. U.S.A.">
        <title>Extensive sampling of basidiomycete genomes demonstrates inadequacy of the white-rot/brown-rot paradigm for wood decay fungi.</title>
        <authorList>
            <person name="Riley R."/>
            <person name="Salamov A.A."/>
            <person name="Brown D.W."/>
            <person name="Nagy L.G."/>
            <person name="Floudas D."/>
            <person name="Held B.W."/>
            <person name="Levasseur A."/>
            <person name="Lombard V."/>
            <person name="Morin E."/>
            <person name="Otillar R."/>
            <person name="Lindquist E.A."/>
            <person name="Sun H."/>
            <person name="LaButti K.M."/>
            <person name="Schmutz J."/>
            <person name="Jabbour D."/>
            <person name="Luo H."/>
            <person name="Baker S.E."/>
            <person name="Pisabarro A.G."/>
            <person name="Walton J.D."/>
            <person name="Blanchette R.A."/>
            <person name="Henrissat B."/>
            <person name="Martin F."/>
            <person name="Cullen D."/>
            <person name="Hibbett D.S."/>
            <person name="Grigoriev I.V."/>
        </authorList>
    </citation>
    <scope>NUCLEOTIDE SEQUENCE [LARGE SCALE GENOMIC DNA]</scope>
    <source>
        <strain evidence="4">FD-172 SS1</strain>
    </source>
</reference>
<dbReference type="HOGENOM" id="CLU_745943_0_0_1"/>
<protein>
    <recommendedName>
        <fullName evidence="2">Peptidase C14 caspase domain-containing protein</fullName>
    </recommendedName>
</protein>
<dbReference type="InParanoid" id="A0A067M831"/>